<dbReference type="EMBL" id="CADCTW010000210">
    <property type="protein sequence ID" value="CAA9362753.1"/>
    <property type="molecule type" value="Genomic_DNA"/>
</dbReference>
<dbReference type="HAMAP" id="MF_00984">
    <property type="entry name" value="SSB"/>
    <property type="match status" value="1"/>
</dbReference>
<dbReference type="PANTHER" id="PTHR10302">
    <property type="entry name" value="SINGLE-STRANDED DNA-BINDING PROTEIN"/>
    <property type="match status" value="1"/>
</dbReference>
<keyword evidence="1 2" id="KW-0238">DNA-binding</keyword>
<accession>A0A6J4MPC9</accession>
<evidence type="ECO:0000256" key="4">
    <source>
        <dbReference type="SAM" id="MobiDB-lite"/>
    </source>
</evidence>
<evidence type="ECO:0000256" key="2">
    <source>
        <dbReference type="PROSITE-ProRule" id="PRU00252"/>
    </source>
</evidence>
<proteinExistence type="inferred from homology"/>
<dbReference type="PROSITE" id="PS50935">
    <property type="entry name" value="SSB"/>
    <property type="match status" value="1"/>
</dbReference>
<dbReference type="CDD" id="cd04496">
    <property type="entry name" value="SSB_OBF"/>
    <property type="match status" value="1"/>
</dbReference>
<dbReference type="GO" id="GO:0003697">
    <property type="term" value="F:single-stranded DNA binding"/>
    <property type="evidence" value="ECO:0007669"/>
    <property type="project" value="InterPro"/>
</dbReference>
<feature type="non-terminal residue" evidence="5">
    <location>
        <position position="131"/>
    </location>
</feature>
<name>A0A6J4MPC9_9BACT</name>
<evidence type="ECO:0000256" key="1">
    <source>
        <dbReference type="ARBA" id="ARBA00023125"/>
    </source>
</evidence>
<evidence type="ECO:0000256" key="3">
    <source>
        <dbReference type="RuleBase" id="RU000524"/>
    </source>
</evidence>
<gene>
    <name evidence="5" type="ORF">AVDCRST_MAG68-4580</name>
</gene>
<dbReference type="PANTHER" id="PTHR10302:SF0">
    <property type="entry name" value="SINGLE-STRANDED DNA-BINDING PROTEIN, MITOCHONDRIAL"/>
    <property type="match status" value="1"/>
</dbReference>
<sequence length="131" mass="14218">MSRSVNKVIIIGNLGSDPELRTTGGGQQVAQFSVATSRSWSNASGEKQEKTEWHRIVAWRKLAEIADRYLKKGDKVYIEGEIQYREYEAKDGSGKRYVTEIEAREMVMLGGREGGGGGDFGGGGGSRATAS</sequence>
<dbReference type="SUPFAM" id="SSF50249">
    <property type="entry name" value="Nucleic acid-binding proteins"/>
    <property type="match status" value="1"/>
</dbReference>
<organism evidence="5">
    <name type="scientific">uncultured Gemmatimonadota bacterium</name>
    <dbReference type="NCBI Taxonomy" id="203437"/>
    <lineage>
        <taxon>Bacteria</taxon>
        <taxon>Pseudomonadati</taxon>
        <taxon>Gemmatimonadota</taxon>
        <taxon>environmental samples</taxon>
    </lineage>
</organism>
<dbReference type="Pfam" id="PF00436">
    <property type="entry name" value="SSB"/>
    <property type="match status" value="1"/>
</dbReference>
<reference evidence="5" key="1">
    <citation type="submission" date="2020-02" db="EMBL/GenBank/DDBJ databases">
        <authorList>
            <person name="Meier V. D."/>
        </authorList>
    </citation>
    <scope>NUCLEOTIDE SEQUENCE</scope>
    <source>
        <strain evidence="5">AVDCRST_MAG68</strain>
    </source>
</reference>
<dbReference type="InterPro" id="IPR012340">
    <property type="entry name" value="NA-bd_OB-fold"/>
</dbReference>
<dbReference type="AlphaFoldDB" id="A0A6J4MPC9"/>
<evidence type="ECO:0000313" key="5">
    <source>
        <dbReference type="EMBL" id="CAA9362753.1"/>
    </source>
</evidence>
<protein>
    <recommendedName>
        <fullName evidence="3">Single-stranded DNA-binding protein</fullName>
    </recommendedName>
</protein>
<dbReference type="InterPro" id="IPR011344">
    <property type="entry name" value="ssDNA-bd"/>
</dbReference>
<dbReference type="GO" id="GO:0006260">
    <property type="term" value="P:DNA replication"/>
    <property type="evidence" value="ECO:0007669"/>
    <property type="project" value="InterPro"/>
</dbReference>
<dbReference type="Gene3D" id="2.40.50.140">
    <property type="entry name" value="Nucleic acid-binding proteins"/>
    <property type="match status" value="1"/>
</dbReference>
<dbReference type="NCBIfam" id="TIGR00621">
    <property type="entry name" value="ssb"/>
    <property type="match status" value="1"/>
</dbReference>
<dbReference type="GO" id="GO:0009295">
    <property type="term" value="C:nucleoid"/>
    <property type="evidence" value="ECO:0007669"/>
    <property type="project" value="TreeGrafter"/>
</dbReference>
<dbReference type="InterPro" id="IPR000424">
    <property type="entry name" value="Primosome_PriB/ssb"/>
</dbReference>
<feature type="region of interest" description="Disordered" evidence="4">
    <location>
        <begin position="112"/>
        <end position="131"/>
    </location>
</feature>